<keyword evidence="2" id="KW-0812">Transmembrane</keyword>
<keyword evidence="2" id="KW-1133">Transmembrane helix</keyword>
<keyword evidence="4" id="KW-1185">Reference proteome</keyword>
<feature type="compositionally biased region" description="Low complexity" evidence="1">
    <location>
        <begin position="17"/>
        <end position="38"/>
    </location>
</feature>
<organism evidence="3 4">
    <name type="scientific">Arthrobacter methylotrophus</name>
    <dbReference type="NCBI Taxonomy" id="121291"/>
    <lineage>
        <taxon>Bacteria</taxon>
        <taxon>Bacillati</taxon>
        <taxon>Actinomycetota</taxon>
        <taxon>Actinomycetes</taxon>
        <taxon>Micrococcales</taxon>
        <taxon>Micrococcaceae</taxon>
        <taxon>Arthrobacter</taxon>
    </lineage>
</organism>
<gene>
    <name evidence="3" type="ORF">ACFFPI_01395</name>
</gene>
<keyword evidence="2" id="KW-0472">Membrane</keyword>
<dbReference type="EMBL" id="JBHMBH010000006">
    <property type="protein sequence ID" value="MFB9712810.1"/>
    <property type="molecule type" value="Genomic_DNA"/>
</dbReference>
<proteinExistence type="predicted"/>
<accession>A0ABV5UMT1</accession>
<feature type="compositionally biased region" description="Polar residues" evidence="1">
    <location>
        <begin position="41"/>
        <end position="50"/>
    </location>
</feature>
<name>A0ABV5UMT1_9MICC</name>
<comment type="caution">
    <text evidence="3">The sequence shown here is derived from an EMBL/GenBank/DDBJ whole genome shotgun (WGS) entry which is preliminary data.</text>
</comment>
<evidence type="ECO:0000256" key="2">
    <source>
        <dbReference type="SAM" id="Phobius"/>
    </source>
</evidence>
<feature type="region of interest" description="Disordered" evidence="1">
    <location>
        <begin position="1"/>
        <end position="58"/>
    </location>
</feature>
<feature type="compositionally biased region" description="Gly residues" evidence="1">
    <location>
        <begin position="1"/>
        <end position="10"/>
    </location>
</feature>
<feature type="transmembrane region" description="Helical" evidence="2">
    <location>
        <begin position="60"/>
        <end position="81"/>
    </location>
</feature>
<reference evidence="3 4" key="1">
    <citation type="submission" date="2024-09" db="EMBL/GenBank/DDBJ databases">
        <authorList>
            <person name="Sun Q."/>
            <person name="Mori K."/>
        </authorList>
    </citation>
    <scope>NUCLEOTIDE SEQUENCE [LARGE SCALE GENOMIC DNA]</scope>
    <source>
        <strain evidence="3 4">JCM 13519</strain>
    </source>
</reference>
<sequence>MTSPGNGTGNGSVSRFASTAGGAATSAASTPASASARPRQTDQAAGTPSGNGMVGPWNSMTAIAGGAATVAIAVAVFMLAAGRRKRSGLGGSGNTGSAS</sequence>
<dbReference type="Proteomes" id="UP001589536">
    <property type="component" value="Unassembled WGS sequence"/>
</dbReference>
<evidence type="ECO:0000256" key="1">
    <source>
        <dbReference type="SAM" id="MobiDB-lite"/>
    </source>
</evidence>
<evidence type="ECO:0000313" key="4">
    <source>
        <dbReference type="Proteomes" id="UP001589536"/>
    </source>
</evidence>
<dbReference type="RefSeq" id="WP_345049391.1">
    <property type="nucleotide sequence ID" value="NZ_BAABED010000001.1"/>
</dbReference>
<protein>
    <submittedName>
        <fullName evidence="3">Uncharacterized protein</fullName>
    </submittedName>
</protein>
<evidence type="ECO:0000313" key="3">
    <source>
        <dbReference type="EMBL" id="MFB9712810.1"/>
    </source>
</evidence>